<feature type="compositionally biased region" description="Low complexity" evidence="1">
    <location>
        <begin position="47"/>
        <end position="58"/>
    </location>
</feature>
<gene>
    <name evidence="2" type="ORF">K8V08_12340</name>
</gene>
<accession>A0A921SP60</accession>
<comment type="caution">
    <text evidence="2">The sequence shown here is derived from an EMBL/GenBank/DDBJ whole genome shotgun (WGS) entry which is preliminary data.</text>
</comment>
<reference evidence="2" key="1">
    <citation type="journal article" date="2021" name="PeerJ">
        <title>Extensive microbial diversity within the chicken gut microbiome revealed by metagenomics and culture.</title>
        <authorList>
            <person name="Gilroy R."/>
            <person name="Ravi A."/>
            <person name="Getino M."/>
            <person name="Pursley I."/>
            <person name="Horton D.L."/>
            <person name="Alikhan N.F."/>
            <person name="Baker D."/>
            <person name="Gharbi K."/>
            <person name="Hall N."/>
            <person name="Watson M."/>
            <person name="Adriaenssens E.M."/>
            <person name="Foster-Nyarko E."/>
            <person name="Jarju S."/>
            <person name="Secka A."/>
            <person name="Antonio M."/>
            <person name="Oren A."/>
            <person name="Chaudhuri R.R."/>
            <person name="La Ragione R."/>
            <person name="Hildebrand F."/>
            <person name="Pallen M.J."/>
        </authorList>
    </citation>
    <scope>NUCLEOTIDE SEQUENCE</scope>
    <source>
        <strain evidence="2">ChiGjej5B5-7349</strain>
    </source>
</reference>
<sequence>MSPESSRGSAPAPLTAQQERALARKAAVAALTAVNGLRATPAEAAAGTVPGAPAAGDGDPMDGGQVGRAVGFASPQRAVRRPVRGSWAQRG</sequence>
<evidence type="ECO:0000313" key="2">
    <source>
        <dbReference type="EMBL" id="HJG81190.1"/>
    </source>
</evidence>
<dbReference type="Proteomes" id="UP000784435">
    <property type="component" value="Unassembled WGS sequence"/>
</dbReference>
<dbReference type="AlphaFoldDB" id="A0A921SP60"/>
<reference evidence="2" key="2">
    <citation type="submission" date="2021-09" db="EMBL/GenBank/DDBJ databases">
        <authorList>
            <person name="Gilroy R."/>
        </authorList>
    </citation>
    <scope>NUCLEOTIDE SEQUENCE</scope>
    <source>
        <strain evidence="2">ChiGjej5B5-7349</strain>
    </source>
</reference>
<evidence type="ECO:0000256" key="1">
    <source>
        <dbReference type="SAM" id="MobiDB-lite"/>
    </source>
</evidence>
<name>A0A921SP60_9MICO</name>
<proteinExistence type="predicted"/>
<feature type="region of interest" description="Disordered" evidence="1">
    <location>
        <begin position="47"/>
        <end position="91"/>
    </location>
</feature>
<protein>
    <submittedName>
        <fullName evidence="2">Uncharacterized protein</fullName>
    </submittedName>
</protein>
<dbReference type="EMBL" id="DYUK01000276">
    <property type="protein sequence ID" value="HJG81190.1"/>
    <property type="molecule type" value="Genomic_DNA"/>
</dbReference>
<evidence type="ECO:0000313" key="3">
    <source>
        <dbReference type="Proteomes" id="UP000784435"/>
    </source>
</evidence>
<organism evidence="2 3">
    <name type="scientific">Brevibacterium senegalense</name>
    <dbReference type="NCBI Taxonomy" id="1033736"/>
    <lineage>
        <taxon>Bacteria</taxon>
        <taxon>Bacillati</taxon>
        <taxon>Actinomycetota</taxon>
        <taxon>Actinomycetes</taxon>
        <taxon>Micrococcales</taxon>
        <taxon>Brevibacteriaceae</taxon>
        <taxon>Brevibacterium</taxon>
    </lineage>
</organism>